<evidence type="ECO:0000259" key="2">
    <source>
        <dbReference type="PROSITE" id="PS50011"/>
    </source>
</evidence>
<dbReference type="GeneID" id="9815751"/>
<dbReference type="Pfam" id="PF00069">
    <property type="entry name" value="Pkinase"/>
    <property type="match status" value="2"/>
</dbReference>
<dbReference type="Proteomes" id="UP000483820">
    <property type="component" value="Chromosome II"/>
</dbReference>
<proteinExistence type="predicted"/>
<gene>
    <name evidence="3" type="ORF">GCK72_006397</name>
</gene>
<dbReference type="PROSITE" id="PS00108">
    <property type="entry name" value="PROTEIN_KINASE_ST"/>
    <property type="match status" value="1"/>
</dbReference>
<keyword evidence="1" id="KW-0175">Coiled coil</keyword>
<dbReference type="EMBL" id="WUAV01000002">
    <property type="protein sequence ID" value="KAF1766440.1"/>
    <property type="molecule type" value="Genomic_DNA"/>
</dbReference>
<reference evidence="3 4" key="1">
    <citation type="submission" date="2019-12" db="EMBL/GenBank/DDBJ databases">
        <title>Chromosome-level assembly of the Caenorhabditis remanei genome.</title>
        <authorList>
            <person name="Teterina A.A."/>
            <person name="Willis J.H."/>
            <person name="Phillips P.C."/>
        </authorList>
    </citation>
    <scope>NUCLEOTIDE SEQUENCE [LARGE SCALE GENOMIC DNA]</scope>
    <source>
        <strain evidence="3 4">PX506</strain>
        <tissue evidence="3">Whole organism</tissue>
    </source>
</reference>
<dbReference type="RefSeq" id="XP_053589803.1">
    <property type="nucleotide sequence ID" value="XM_053725609.1"/>
</dbReference>
<comment type="caution">
    <text evidence="3">The sequence shown here is derived from an EMBL/GenBank/DDBJ whole genome shotgun (WGS) entry which is preliminary data.</text>
</comment>
<protein>
    <recommendedName>
        <fullName evidence="2">Protein kinase domain-containing protein</fullName>
    </recommendedName>
</protein>
<name>A0A6A5HF07_CAERE</name>
<dbReference type="Gene3D" id="1.10.510.10">
    <property type="entry name" value="Transferase(Phosphotransferase) domain 1"/>
    <property type="match status" value="1"/>
</dbReference>
<dbReference type="SUPFAM" id="SSF63829">
    <property type="entry name" value="Calcium-dependent phosphotriesterase"/>
    <property type="match status" value="1"/>
</dbReference>
<dbReference type="CTD" id="9815751"/>
<dbReference type="KEGG" id="crq:GCK72_006397"/>
<dbReference type="InterPro" id="IPR011009">
    <property type="entry name" value="Kinase-like_dom_sf"/>
</dbReference>
<evidence type="ECO:0000313" key="4">
    <source>
        <dbReference type="Proteomes" id="UP000483820"/>
    </source>
</evidence>
<sequence length="617" mass="71009">MAVNKFSFDATILDIAFVGKSQMAVLFDERINIVKTDTGLHTGSYDCDSLTMNVHGLEKELFVVCKKGVDCLDIDNSTKTNVFSFKDSLITASVHDEIDNQMLVVTQSDDCIDTRLCTVDQRVPRREGNEMTAEGTITKINPFSSFQIAVGSSSGSVQMLDKRMKNPVWTLSGFKEAAVQNLYCNLGEIIVQEHHKITQINASTGVPQHPLTLSNEHKCVGLLFGDFREPYHFLFSSAKNCYFGIVGRNKYEVDSTKYFHRWHAHQRHPHIFTKLGRQLIATSDGSSVVLQYGNICVEKKEFKETSEKLRHQYKSAKGQEQKNKLLKKEIEDIKRHERELVKKEYDAPSNYSIFTDAYEVIKNIDKGTFGIVKEAKSKKTGRSYAVKILKNSKANDEKFLVERELSHHWSFSHKNVVSCVDVISDGTCKYIIMELMMGILYDLLKEKGCIDEEETARVMKDISKGLQYLAGKKLVHRDIKPKNLLYHVKSGNKKQYKLGDMGLVTDRIQKHSFATDIWAAGVVMFQMTTGKLPLNHQHKDWKYWQNEKSWKVTMPKNNPHDMIDVMKGLLKFDEKDRLTAQQVLHSGWILRWILRWDEEKTHRRVSEIRMREGRLNH</sequence>
<dbReference type="AlphaFoldDB" id="A0A6A5HF07"/>
<evidence type="ECO:0000313" key="3">
    <source>
        <dbReference type="EMBL" id="KAF1766440.1"/>
    </source>
</evidence>
<organism evidence="3 4">
    <name type="scientific">Caenorhabditis remanei</name>
    <name type="common">Caenorhabditis vulgaris</name>
    <dbReference type="NCBI Taxonomy" id="31234"/>
    <lineage>
        <taxon>Eukaryota</taxon>
        <taxon>Metazoa</taxon>
        <taxon>Ecdysozoa</taxon>
        <taxon>Nematoda</taxon>
        <taxon>Chromadorea</taxon>
        <taxon>Rhabditida</taxon>
        <taxon>Rhabditina</taxon>
        <taxon>Rhabditomorpha</taxon>
        <taxon>Rhabditoidea</taxon>
        <taxon>Rhabditidae</taxon>
        <taxon>Peloderinae</taxon>
        <taxon>Caenorhabditis</taxon>
    </lineage>
</organism>
<dbReference type="InterPro" id="IPR000719">
    <property type="entry name" value="Prot_kinase_dom"/>
</dbReference>
<feature type="coiled-coil region" evidence="1">
    <location>
        <begin position="299"/>
        <end position="346"/>
    </location>
</feature>
<dbReference type="GO" id="GO:0004672">
    <property type="term" value="F:protein kinase activity"/>
    <property type="evidence" value="ECO:0007669"/>
    <property type="project" value="InterPro"/>
</dbReference>
<dbReference type="PROSITE" id="PS50011">
    <property type="entry name" value="PROTEIN_KINASE_DOM"/>
    <property type="match status" value="1"/>
</dbReference>
<dbReference type="Gene3D" id="3.30.200.20">
    <property type="entry name" value="Phosphorylase Kinase, domain 1"/>
    <property type="match status" value="1"/>
</dbReference>
<dbReference type="PANTHER" id="PTHR24347">
    <property type="entry name" value="SERINE/THREONINE-PROTEIN KINASE"/>
    <property type="match status" value="1"/>
</dbReference>
<dbReference type="SUPFAM" id="SSF56112">
    <property type="entry name" value="Protein kinase-like (PK-like)"/>
    <property type="match status" value="1"/>
</dbReference>
<dbReference type="InterPro" id="IPR008271">
    <property type="entry name" value="Ser/Thr_kinase_AS"/>
</dbReference>
<accession>A0A6A5HF07</accession>
<dbReference type="GO" id="GO:0005524">
    <property type="term" value="F:ATP binding"/>
    <property type="evidence" value="ECO:0007669"/>
    <property type="project" value="InterPro"/>
</dbReference>
<feature type="domain" description="Protein kinase" evidence="2">
    <location>
        <begin position="358"/>
        <end position="589"/>
    </location>
</feature>
<evidence type="ECO:0000256" key="1">
    <source>
        <dbReference type="SAM" id="Coils"/>
    </source>
</evidence>
<dbReference type="SMART" id="SM00220">
    <property type="entry name" value="S_TKc"/>
    <property type="match status" value="1"/>
</dbReference>